<dbReference type="Gene3D" id="3.30.565.10">
    <property type="entry name" value="Histidine kinase-like ATPase, C-terminal domain"/>
    <property type="match status" value="1"/>
</dbReference>
<dbReference type="Proteomes" id="UP001589894">
    <property type="component" value="Unassembled WGS sequence"/>
</dbReference>
<keyword evidence="9" id="KW-1133">Transmembrane helix</keyword>
<organism evidence="11 12">
    <name type="scientific">Plantactinospora siamensis</name>
    <dbReference type="NCBI Taxonomy" id="555372"/>
    <lineage>
        <taxon>Bacteria</taxon>
        <taxon>Bacillati</taxon>
        <taxon>Actinomycetota</taxon>
        <taxon>Actinomycetes</taxon>
        <taxon>Micromonosporales</taxon>
        <taxon>Micromonosporaceae</taxon>
        <taxon>Plantactinospora</taxon>
    </lineage>
</organism>
<keyword evidence="4" id="KW-0808">Transferase</keyword>
<keyword evidence="12" id="KW-1185">Reference proteome</keyword>
<name>A0ABV6P1U1_9ACTN</name>
<evidence type="ECO:0000256" key="4">
    <source>
        <dbReference type="ARBA" id="ARBA00022679"/>
    </source>
</evidence>
<sequence>MVGRLSTAVASRPLLGDALLAAGTMVLELALLVLAGGDRGPVRPVAELTWGVVCAAPVALRRVAPGWAVAAAMLTVAGSAALRVAPATQGLAFVLLTYTLAARWPMRRAVIGSALLWVPIAVLDLLRPTPAGALGGVGYFVLDNVLIALVSFFVGRTVHARRASTAALRERARVAEENQRALAEQAVADERRRIARELHDVVAHHVSVMGVLATGARRTLARDRAAADEALGSIEETGRTALRELRRLLDVLRTEAEPAELAPQPGLAGIEALVEQLREAGLPVTLEVAGTPRPLDPGMALTIFRIVQEALTNVLKHAGTATAGVSIAFRGRWLELEIVDTGRGPVPDSATLGHGLVGMRERVALYGGALRTGARAGGGYRVQARIPVEQPGGFDDEGAA</sequence>
<dbReference type="InterPro" id="IPR005467">
    <property type="entry name" value="His_kinase_dom"/>
</dbReference>
<evidence type="ECO:0000256" key="8">
    <source>
        <dbReference type="ARBA" id="ARBA00023012"/>
    </source>
</evidence>
<dbReference type="CDD" id="cd16917">
    <property type="entry name" value="HATPase_UhpB-NarQ-NarX-like"/>
    <property type="match status" value="1"/>
</dbReference>
<feature type="transmembrane region" description="Helical" evidence="9">
    <location>
        <begin position="14"/>
        <end position="35"/>
    </location>
</feature>
<feature type="transmembrane region" description="Helical" evidence="9">
    <location>
        <begin position="132"/>
        <end position="154"/>
    </location>
</feature>
<dbReference type="InterPro" id="IPR050482">
    <property type="entry name" value="Sensor_HK_TwoCompSys"/>
</dbReference>
<feature type="domain" description="Histidine kinase" evidence="10">
    <location>
        <begin position="201"/>
        <end position="390"/>
    </location>
</feature>
<evidence type="ECO:0000256" key="2">
    <source>
        <dbReference type="ARBA" id="ARBA00012438"/>
    </source>
</evidence>
<keyword evidence="6 11" id="KW-0418">Kinase</keyword>
<comment type="caution">
    <text evidence="11">The sequence shown here is derived from an EMBL/GenBank/DDBJ whole genome shotgun (WGS) entry which is preliminary data.</text>
</comment>
<keyword evidence="9" id="KW-0472">Membrane</keyword>
<evidence type="ECO:0000313" key="12">
    <source>
        <dbReference type="Proteomes" id="UP001589894"/>
    </source>
</evidence>
<evidence type="ECO:0000256" key="7">
    <source>
        <dbReference type="ARBA" id="ARBA00022840"/>
    </source>
</evidence>
<dbReference type="Pfam" id="PF07730">
    <property type="entry name" value="HisKA_3"/>
    <property type="match status" value="1"/>
</dbReference>
<dbReference type="Gene3D" id="1.20.5.1930">
    <property type="match status" value="1"/>
</dbReference>
<dbReference type="Pfam" id="PF02518">
    <property type="entry name" value="HATPase_c"/>
    <property type="match status" value="1"/>
</dbReference>
<protein>
    <recommendedName>
        <fullName evidence="2">histidine kinase</fullName>
        <ecNumber evidence="2">2.7.13.3</ecNumber>
    </recommendedName>
</protein>
<dbReference type="PROSITE" id="PS50109">
    <property type="entry name" value="HIS_KIN"/>
    <property type="match status" value="1"/>
</dbReference>
<keyword evidence="5" id="KW-0547">Nucleotide-binding</keyword>
<reference evidence="11 12" key="1">
    <citation type="submission" date="2024-09" db="EMBL/GenBank/DDBJ databases">
        <authorList>
            <person name="Sun Q."/>
            <person name="Mori K."/>
        </authorList>
    </citation>
    <scope>NUCLEOTIDE SEQUENCE [LARGE SCALE GENOMIC DNA]</scope>
    <source>
        <strain evidence="11 12">TBRC 2205</strain>
    </source>
</reference>
<dbReference type="GO" id="GO:0016301">
    <property type="term" value="F:kinase activity"/>
    <property type="evidence" value="ECO:0007669"/>
    <property type="project" value="UniProtKB-KW"/>
</dbReference>
<proteinExistence type="predicted"/>
<keyword evidence="7" id="KW-0067">ATP-binding</keyword>
<evidence type="ECO:0000313" key="11">
    <source>
        <dbReference type="EMBL" id="MFC0566999.1"/>
    </source>
</evidence>
<keyword evidence="9" id="KW-0812">Transmembrane</keyword>
<dbReference type="InterPro" id="IPR036890">
    <property type="entry name" value="HATPase_C_sf"/>
</dbReference>
<dbReference type="EC" id="2.7.13.3" evidence="2"/>
<feature type="transmembrane region" description="Helical" evidence="9">
    <location>
        <begin position="108"/>
        <end position="126"/>
    </location>
</feature>
<dbReference type="InterPro" id="IPR003594">
    <property type="entry name" value="HATPase_dom"/>
</dbReference>
<comment type="catalytic activity">
    <reaction evidence="1">
        <text>ATP + protein L-histidine = ADP + protein N-phospho-L-histidine.</text>
        <dbReference type="EC" id="2.7.13.3"/>
    </reaction>
</comment>
<gene>
    <name evidence="11" type="ORF">ACFFHU_23025</name>
</gene>
<dbReference type="EMBL" id="JBHLUE010000019">
    <property type="protein sequence ID" value="MFC0566999.1"/>
    <property type="molecule type" value="Genomic_DNA"/>
</dbReference>
<dbReference type="RefSeq" id="WP_377342150.1">
    <property type="nucleotide sequence ID" value="NZ_JBHLUE010000019.1"/>
</dbReference>
<evidence type="ECO:0000259" key="10">
    <source>
        <dbReference type="PROSITE" id="PS50109"/>
    </source>
</evidence>
<dbReference type="PANTHER" id="PTHR24421:SF10">
    <property type="entry name" value="NITRATE_NITRITE SENSOR PROTEIN NARQ"/>
    <property type="match status" value="1"/>
</dbReference>
<feature type="transmembrane region" description="Helical" evidence="9">
    <location>
        <begin position="67"/>
        <end position="96"/>
    </location>
</feature>
<dbReference type="SUPFAM" id="SSF55874">
    <property type="entry name" value="ATPase domain of HSP90 chaperone/DNA topoisomerase II/histidine kinase"/>
    <property type="match status" value="1"/>
</dbReference>
<dbReference type="PANTHER" id="PTHR24421">
    <property type="entry name" value="NITRATE/NITRITE SENSOR PROTEIN NARX-RELATED"/>
    <property type="match status" value="1"/>
</dbReference>
<keyword evidence="3" id="KW-0597">Phosphoprotein</keyword>
<dbReference type="InterPro" id="IPR011712">
    <property type="entry name" value="Sig_transdc_His_kin_sub3_dim/P"/>
</dbReference>
<keyword evidence="8" id="KW-0902">Two-component regulatory system</keyword>
<evidence type="ECO:0000256" key="5">
    <source>
        <dbReference type="ARBA" id="ARBA00022741"/>
    </source>
</evidence>
<evidence type="ECO:0000256" key="3">
    <source>
        <dbReference type="ARBA" id="ARBA00022553"/>
    </source>
</evidence>
<accession>A0ABV6P1U1</accession>
<evidence type="ECO:0000256" key="6">
    <source>
        <dbReference type="ARBA" id="ARBA00022777"/>
    </source>
</evidence>
<evidence type="ECO:0000256" key="1">
    <source>
        <dbReference type="ARBA" id="ARBA00000085"/>
    </source>
</evidence>
<evidence type="ECO:0000256" key="9">
    <source>
        <dbReference type="SAM" id="Phobius"/>
    </source>
</evidence>